<dbReference type="AlphaFoldDB" id="A0A168PDI7"/>
<protein>
    <submittedName>
        <fullName evidence="2">Uncharacterized protein</fullName>
    </submittedName>
</protein>
<dbReference type="VEuPathDB" id="FungiDB:MUCCIDRAFT_104507"/>
<evidence type="ECO:0000313" key="3">
    <source>
        <dbReference type="Proteomes" id="UP000077051"/>
    </source>
</evidence>
<name>A0A168PDI7_MUCCL</name>
<sequence>MKHTYTHILLSLEVLFGFKNLVLSTLPTQEEMKLPYLPNVSAMTRPTPLYLL</sequence>
<dbReference type="Proteomes" id="UP000077051">
    <property type="component" value="Unassembled WGS sequence"/>
</dbReference>
<reference evidence="2 3" key="1">
    <citation type="submission" date="2015-06" db="EMBL/GenBank/DDBJ databases">
        <title>Expansion of signal transduction pathways in fungi by whole-genome duplication.</title>
        <authorList>
            <consortium name="DOE Joint Genome Institute"/>
            <person name="Corrochano L.M."/>
            <person name="Kuo A."/>
            <person name="Marcet-Houben M."/>
            <person name="Polaino S."/>
            <person name="Salamov A."/>
            <person name="Villalobos J.M."/>
            <person name="Alvarez M.I."/>
            <person name="Avalos J."/>
            <person name="Benito E.P."/>
            <person name="Benoit I."/>
            <person name="Burger G."/>
            <person name="Camino L.P."/>
            <person name="Canovas D."/>
            <person name="Cerda-Olmedo E."/>
            <person name="Cheng J.-F."/>
            <person name="Dominguez A."/>
            <person name="Elias M."/>
            <person name="Eslava A.P."/>
            <person name="Glaser F."/>
            <person name="Grimwood J."/>
            <person name="Gutierrez G."/>
            <person name="Heitman J."/>
            <person name="Henrissat B."/>
            <person name="Iturriaga E.A."/>
            <person name="Lang B.F."/>
            <person name="Lavin J.L."/>
            <person name="Lee S."/>
            <person name="Li W."/>
            <person name="Lindquist E."/>
            <person name="Lopez-Garcia S."/>
            <person name="Luque E.M."/>
            <person name="Marcos A.T."/>
            <person name="Martin J."/>
            <person name="Mccluskey K."/>
            <person name="Medina H.R."/>
            <person name="Miralles-Duran A."/>
            <person name="Miyazaki A."/>
            <person name="Munoz-Torres E."/>
            <person name="Oguiza J.A."/>
            <person name="Ohm R."/>
            <person name="Olmedo M."/>
            <person name="Orejas M."/>
            <person name="Ortiz-Castellanos L."/>
            <person name="Pisabarro A.G."/>
            <person name="Rodriguez-Romero J."/>
            <person name="Ruiz-Herrera J."/>
            <person name="Ruiz-Vazquez R."/>
            <person name="Sanz C."/>
            <person name="Schackwitz W."/>
            <person name="Schmutz J."/>
            <person name="Shahriari M."/>
            <person name="Shelest E."/>
            <person name="Silva-Franco F."/>
            <person name="Soanes D."/>
            <person name="Syed K."/>
            <person name="Tagua V.G."/>
            <person name="Talbot N.J."/>
            <person name="Thon M."/>
            <person name="De Vries R.P."/>
            <person name="Wiebenga A."/>
            <person name="Yadav J.S."/>
            <person name="Braun E.L."/>
            <person name="Baker S."/>
            <person name="Garre V."/>
            <person name="Horwitz B."/>
            <person name="Torres-Martinez S."/>
            <person name="Idnurm A."/>
            <person name="Herrera-Estrella A."/>
            <person name="Gabaldon T."/>
            <person name="Grigoriev I.V."/>
        </authorList>
    </citation>
    <scope>NUCLEOTIDE SEQUENCE [LARGE SCALE GENOMIC DNA]</scope>
    <source>
        <strain evidence="2 3">CBS 277.49</strain>
    </source>
</reference>
<comment type="caution">
    <text evidence="2">The sequence shown here is derived from an EMBL/GenBank/DDBJ whole genome shotgun (WGS) entry which is preliminary data.</text>
</comment>
<feature type="chain" id="PRO_5007899636" evidence="1">
    <location>
        <begin position="25"/>
        <end position="52"/>
    </location>
</feature>
<keyword evidence="1" id="KW-0732">Signal</keyword>
<proteinExistence type="predicted"/>
<dbReference type="EMBL" id="AMYB01000001">
    <property type="protein sequence ID" value="OAD07571.1"/>
    <property type="molecule type" value="Genomic_DNA"/>
</dbReference>
<evidence type="ECO:0000256" key="1">
    <source>
        <dbReference type="SAM" id="SignalP"/>
    </source>
</evidence>
<accession>A0A168PDI7</accession>
<keyword evidence="3" id="KW-1185">Reference proteome</keyword>
<evidence type="ECO:0000313" key="2">
    <source>
        <dbReference type="EMBL" id="OAD07571.1"/>
    </source>
</evidence>
<organism evidence="2 3">
    <name type="scientific">Mucor lusitanicus CBS 277.49</name>
    <dbReference type="NCBI Taxonomy" id="747725"/>
    <lineage>
        <taxon>Eukaryota</taxon>
        <taxon>Fungi</taxon>
        <taxon>Fungi incertae sedis</taxon>
        <taxon>Mucoromycota</taxon>
        <taxon>Mucoromycotina</taxon>
        <taxon>Mucoromycetes</taxon>
        <taxon>Mucorales</taxon>
        <taxon>Mucorineae</taxon>
        <taxon>Mucoraceae</taxon>
        <taxon>Mucor</taxon>
    </lineage>
</organism>
<feature type="signal peptide" evidence="1">
    <location>
        <begin position="1"/>
        <end position="24"/>
    </location>
</feature>
<gene>
    <name evidence="2" type="ORF">MUCCIDRAFT_104507</name>
</gene>